<evidence type="ECO:0000313" key="2">
    <source>
        <dbReference type="Proteomes" id="UP000479000"/>
    </source>
</evidence>
<dbReference type="Proteomes" id="UP000479000">
    <property type="component" value="Unassembled WGS sequence"/>
</dbReference>
<keyword evidence="2" id="KW-1185">Reference proteome</keyword>
<dbReference type="AlphaFoldDB" id="A0A6H5GWA9"/>
<organism evidence="1 2">
    <name type="scientific">Nesidiocoris tenuis</name>
    <dbReference type="NCBI Taxonomy" id="355587"/>
    <lineage>
        <taxon>Eukaryota</taxon>
        <taxon>Metazoa</taxon>
        <taxon>Ecdysozoa</taxon>
        <taxon>Arthropoda</taxon>
        <taxon>Hexapoda</taxon>
        <taxon>Insecta</taxon>
        <taxon>Pterygota</taxon>
        <taxon>Neoptera</taxon>
        <taxon>Paraneoptera</taxon>
        <taxon>Hemiptera</taxon>
        <taxon>Heteroptera</taxon>
        <taxon>Panheteroptera</taxon>
        <taxon>Cimicomorpha</taxon>
        <taxon>Miridae</taxon>
        <taxon>Dicyphina</taxon>
        <taxon>Nesidiocoris</taxon>
    </lineage>
</organism>
<reference evidence="1 2" key="1">
    <citation type="submission" date="2020-02" db="EMBL/GenBank/DDBJ databases">
        <authorList>
            <person name="Ferguson B K."/>
        </authorList>
    </citation>
    <scope>NUCLEOTIDE SEQUENCE [LARGE SCALE GENOMIC DNA]</scope>
</reference>
<sequence>MKLGRAYGGTAFLKIITTSFSHPKQHHSGGKNGFRFSCMFLNEVRSLWNWKIDRTTASNLTRSTCCPRSTKFSRRSTNHLTESEFNHWQNPIKHRTALCSFPINHRQVGSDASRNPLQTQGSKVSLITPKFPIQKAYVTIERMEQSHSWNSWKCDIQSHGWNSCNCDILSHNWNSCNCDTQSRSWNSWNCDIQSHGWNSCNCDIQSHSWNSWNCDIQSHSWTCDIPSHSWISNIRSRSWTCDIQNQFYVTIVTQASQVTIGTVTPRVTAETDSSCLDIQSHRLTSESKVTVGSVSLSDLCLPIFHTT</sequence>
<dbReference type="EMBL" id="CADCXU010016548">
    <property type="protein sequence ID" value="CAB0005569.1"/>
    <property type="molecule type" value="Genomic_DNA"/>
</dbReference>
<evidence type="ECO:0000313" key="1">
    <source>
        <dbReference type="EMBL" id="CAB0005569.1"/>
    </source>
</evidence>
<proteinExistence type="predicted"/>
<name>A0A6H5GWA9_9HEMI</name>
<protein>
    <submittedName>
        <fullName evidence="1">Uncharacterized protein</fullName>
    </submittedName>
</protein>
<accession>A0A6H5GWA9</accession>
<gene>
    <name evidence="1" type="ORF">NTEN_LOCUS11046</name>
</gene>